<organism evidence="3 4">
    <name type="scientific">Chaetomidium leptoderma</name>
    <dbReference type="NCBI Taxonomy" id="669021"/>
    <lineage>
        <taxon>Eukaryota</taxon>
        <taxon>Fungi</taxon>
        <taxon>Dikarya</taxon>
        <taxon>Ascomycota</taxon>
        <taxon>Pezizomycotina</taxon>
        <taxon>Sordariomycetes</taxon>
        <taxon>Sordariomycetidae</taxon>
        <taxon>Sordariales</taxon>
        <taxon>Chaetomiaceae</taxon>
        <taxon>Chaetomidium</taxon>
    </lineage>
</organism>
<dbReference type="SUPFAM" id="SSF63829">
    <property type="entry name" value="Calcium-dependent phosphotriesterase"/>
    <property type="match status" value="1"/>
</dbReference>
<evidence type="ECO:0000256" key="2">
    <source>
        <dbReference type="SAM" id="SignalP"/>
    </source>
</evidence>
<dbReference type="EMBL" id="MU856849">
    <property type="protein sequence ID" value="KAK4157560.1"/>
    <property type="molecule type" value="Genomic_DNA"/>
</dbReference>
<accession>A0AAN6VW07</accession>
<keyword evidence="2" id="KW-0732">Signal</keyword>
<gene>
    <name evidence="3" type="ORF">C8A00DRAFT_29563</name>
</gene>
<dbReference type="AlphaFoldDB" id="A0AAN6VW07"/>
<dbReference type="Gene3D" id="2.130.10.10">
    <property type="entry name" value="YVTN repeat-like/Quinoprotein amine dehydrogenase"/>
    <property type="match status" value="1"/>
</dbReference>
<comment type="caution">
    <text evidence="3">The sequence shown here is derived from an EMBL/GenBank/DDBJ whole genome shotgun (WGS) entry which is preliminary data.</text>
</comment>
<protein>
    <recommendedName>
        <fullName evidence="5">3-carboxymuconate cyclase</fullName>
    </recommendedName>
</protein>
<feature type="signal peptide" evidence="2">
    <location>
        <begin position="1"/>
        <end position="23"/>
    </location>
</feature>
<feature type="compositionally biased region" description="Low complexity" evidence="1">
    <location>
        <begin position="238"/>
        <end position="249"/>
    </location>
</feature>
<proteinExistence type="predicted"/>
<keyword evidence="4" id="KW-1185">Reference proteome</keyword>
<reference evidence="3" key="1">
    <citation type="journal article" date="2023" name="Mol. Phylogenet. Evol.">
        <title>Genome-scale phylogeny and comparative genomics of the fungal order Sordariales.</title>
        <authorList>
            <person name="Hensen N."/>
            <person name="Bonometti L."/>
            <person name="Westerberg I."/>
            <person name="Brannstrom I.O."/>
            <person name="Guillou S."/>
            <person name="Cros-Aarteil S."/>
            <person name="Calhoun S."/>
            <person name="Haridas S."/>
            <person name="Kuo A."/>
            <person name="Mondo S."/>
            <person name="Pangilinan J."/>
            <person name="Riley R."/>
            <person name="LaButti K."/>
            <person name="Andreopoulos B."/>
            <person name="Lipzen A."/>
            <person name="Chen C."/>
            <person name="Yan M."/>
            <person name="Daum C."/>
            <person name="Ng V."/>
            <person name="Clum A."/>
            <person name="Steindorff A."/>
            <person name="Ohm R.A."/>
            <person name="Martin F."/>
            <person name="Silar P."/>
            <person name="Natvig D.O."/>
            <person name="Lalanne C."/>
            <person name="Gautier V."/>
            <person name="Ament-Velasquez S.L."/>
            <person name="Kruys A."/>
            <person name="Hutchinson M.I."/>
            <person name="Powell A.J."/>
            <person name="Barry K."/>
            <person name="Miller A.N."/>
            <person name="Grigoriev I.V."/>
            <person name="Debuchy R."/>
            <person name="Gladieux P."/>
            <person name="Hiltunen Thoren M."/>
            <person name="Johannesson H."/>
        </authorList>
    </citation>
    <scope>NUCLEOTIDE SEQUENCE</scope>
    <source>
        <strain evidence="3">CBS 538.74</strain>
    </source>
</reference>
<dbReference type="Proteomes" id="UP001302745">
    <property type="component" value="Unassembled WGS sequence"/>
</dbReference>
<evidence type="ECO:0000313" key="3">
    <source>
        <dbReference type="EMBL" id="KAK4157560.1"/>
    </source>
</evidence>
<evidence type="ECO:0000313" key="4">
    <source>
        <dbReference type="Proteomes" id="UP001302745"/>
    </source>
</evidence>
<feature type="chain" id="PRO_5042871511" description="3-carboxymuconate cyclase" evidence="2">
    <location>
        <begin position="24"/>
        <end position="429"/>
    </location>
</feature>
<reference evidence="3" key="2">
    <citation type="submission" date="2023-05" db="EMBL/GenBank/DDBJ databases">
        <authorList>
            <consortium name="Lawrence Berkeley National Laboratory"/>
            <person name="Steindorff A."/>
            <person name="Hensen N."/>
            <person name="Bonometti L."/>
            <person name="Westerberg I."/>
            <person name="Brannstrom I.O."/>
            <person name="Guillou S."/>
            <person name="Cros-Aarteil S."/>
            <person name="Calhoun S."/>
            <person name="Haridas S."/>
            <person name="Kuo A."/>
            <person name="Mondo S."/>
            <person name="Pangilinan J."/>
            <person name="Riley R."/>
            <person name="Labutti K."/>
            <person name="Andreopoulos B."/>
            <person name="Lipzen A."/>
            <person name="Chen C."/>
            <person name="Yanf M."/>
            <person name="Daum C."/>
            <person name="Ng V."/>
            <person name="Clum A."/>
            <person name="Ohm R."/>
            <person name="Martin F."/>
            <person name="Silar P."/>
            <person name="Natvig D."/>
            <person name="Lalanne C."/>
            <person name="Gautier V."/>
            <person name="Ament-Velasquez S.L."/>
            <person name="Kruys A."/>
            <person name="Hutchinson M.I."/>
            <person name="Powell A.J."/>
            <person name="Barry K."/>
            <person name="Miller A.N."/>
            <person name="Grigoriev I.V."/>
            <person name="Debuchy R."/>
            <person name="Gladieux P."/>
            <person name="Thoren M.H."/>
            <person name="Johannesson H."/>
        </authorList>
    </citation>
    <scope>NUCLEOTIDE SEQUENCE</scope>
    <source>
        <strain evidence="3">CBS 538.74</strain>
    </source>
</reference>
<name>A0AAN6VW07_9PEZI</name>
<dbReference type="InterPro" id="IPR015943">
    <property type="entry name" value="WD40/YVTN_repeat-like_dom_sf"/>
</dbReference>
<evidence type="ECO:0008006" key="5">
    <source>
        <dbReference type="Google" id="ProtNLM"/>
    </source>
</evidence>
<sequence>MSFTPRSCLLLAALLSLAPGVISVPSSKFPRHGGNTAVGKAVYFITNDKANAVVALPIGADGKLSRGTVTSTGGAGSIALNSDNQPATPDALVSQSALTIAGDAIFAVNAGSNTLSMLSISPSHPTKLSLVGQPVKIPGEFANTVAASAKNGVVCVGTSGARAGVACSPFSARHGLGPMDALRPFDLGQTTPPVGPTNTVSQVFFSADEAMLFATVKGDPGANKTGFFSAFPVQKKAGGCSSSSSPRAAGAGGGKAAGRMSVSSVEQRSVPDGSAVLFGSQAIPGTNNVFATDAAFGAVILAVDPASGRATTLAKVELPGQAATCWATISPATGTAFVTDVAVNRMVEMSVADASIIAELDLSANGDPGLTDLRAAGNFIYALSPGNGKTEGAVTVVDVSGGSGSAAMVQHFGLKGVAGQTATGMTVLI</sequence>
<evidence type="ECO:0000256" key="1">
    <source>
        <dbReference type="SAM" id="MobiDB-lite"/>
    </source>
</evidence>
<feature type="region of interest" description="Disordered" evidence="1">
    <location>
        <begin position="238"/>
        <end position="257"/>
    </location>
</feature>